<protein>
    <submittedName>
        <fullName evidence="2">Aminopeptidase N-like N-terminal domain-containing protein</fullName>
    </submittedName>
</protein>
<organism evidence="1 2">
    <name type="scientific">Panagrolaimus sp. PS1159</name>
    <dbReference type="NCBI Taxonomy" id="55785"/>
    <lineage>
        <taxon>Eukaryota</taxon>
        <taxon>Metazoa</taxon>
        <taxon>Ecdysozoa</taxon>
        <taxon>Nematoda</taxon>
        <taxon>Chromadorea</taxon>
        <taxon>Rhabditida</taxon>
        <taxon>Tylenchina</taxon>
        <taxon>Panagrolaimomorpha</taxon>
        <taxon>Panagrolaimoidea</taxon>
        <taxon>Panagrolaimidae</taxon>
        <taxon>Panagrolaimus</taxon>
    </lineage>
</organism>
<dbReference type="Proteomes" id="UP000887580">
    <property type="component" value="Unplaced"/>
</dbReference>
<name>A0AC35EV81_9BILA</name>
<accession>A0AC35EV81</accession>
<proteinExistence type="predicted"/>
<sequence>MSNNDSTLNFPLLSAEDVPPPFDTTRYVVPLIYPGEYTEEDGFQNVAINDEQSLSPYKVRSPIQNSQSNFSRSSVQASMPQAIPSTSSATALFSYAPVNDKEAEYLIQNAYKAYEAAEKAACCRIHAENDGITCEVLQQSMDELRSYVSVVQKRFLEAKTEKDEAQRQKAEFETKYNELRSHTFARERDEVKIQALIESDSEDEEENQSTPKILSPKRVAKIAPNTSNPPTSKSIEPASEIQSSSTKKDAPKRRTKTRTRAPAKTPTRSLPKRIAHVPVIPPPNSNSLLDSLALSERNSDEEEKSTVSPSKSPPERVAHVPVIPTPNSNSLLDSLALSESSSNEEEKSTVSPSNSPPKRVAHVPVIPSNLTSSFSLLDSLALSESSSEDEEEDQSTPNILPPKRVAHTSKITPNTSNPPTSESVEPASEIQSSSTKKAAPKRMTKTPTVRTRVPAKTPTKSLTKLARASKIQSTKPSTVPRKITTRRSIIPPISIKPSAAIKPAVSSQPSKLSKPTETQSPTKSSAPSIHGRKTITIREQQQKMQLRSSDVIKNLKAQYSERLTAPKVASKKPTVSLGKKSKKVVESTENNGDVNDEKEEEEIDSTLMIVEDESEDDENIPAKRRRISTTETSTAIYAIVIYFALLSPESYEPGPNNLPFFHTPFEYNISLKFDEDYTKDSLHFTGQTRILFQATVLTPNFLINVGDNLEIKQMYFENYPFAESFSAIKYGYNSDTQIQRYVINHVFEEQKLYVAVIEFEGSIFPANAFGRTPKLFTFTNNGTKSYAIVHVNKINADYGLRYISPSFDSATYPSKFNLKIQRNNKYFSISNMPIKGNQLFNNATLTEDIFETSVTLFPTQLTFVISNLEKLTKKNCPANMNINIHFRTSVSKNIESQRLLQLISNTTNNIYKIDGVILPNIDTVEQPGITVMNEGSSVKAAEKLSNKIQLFDNC</sequence>
<dbReference type="WBParaSite" id="PS1159_v2.g10332.t1">
    <property type="protein sequence ID" value="PS1159_v2.g10332.t1"/>
    <property type="gene ID" value="PS1159_v2.g10332"/>
</dbReference>
<reference evidence="2" key="1">
    <citation type="submission" date="2022-11" db="UniProtKB">
        <authorList>
            <consortium name="WormBaseParasite"/>
        </authorList>
    </citation>
    <scope>IDENTIFICATION</scope>
</reference>
<evidence type="ECO:0000313" key="1">
    <source>
        <dbReference type="Proteomes" id="UP000887580"/>
    </source>
</evidence>
<evidence type="ECO:0000313" key="2">
    <source>
        <dbReference type="WBParaSite" id="PS1159_v2.g10332.t1"/>
    </source>
</evidence>